<keyword evidence="10 12" id="KW-0472">Membrane</keyword>
<keyword evidence="9 12" id="KW-1133">Transmembrane helix</keyword>
<dbReference type="GO" id="GO:0006744">
    <property type="term" value="P:ubiquinone biosynthetic process"/>
    <property type="evidence" value="ECO:0007669"/>
    <property type="project" value="UniProtKB-KW"/>
</dbReference>
<dbReference type="Proteomes" id="UP000542342">
    <property type="component" value="Unassembled WGS sequence"/>
</dbReference>
<feature type="transmembrane region" description="Helical" evidence="12">
    <location>
        <begin position="166"/>
        <end position="187"/>
    </location>
</feature>
<comment type="subcellular location">
    <subcellularLocation>
        <location evidence="2">Membrane</location>
        <topology evidence="2">Multi-pass membrane protein</topology>
    </subcellularLocation>
</comment>
<keyword evidence="4" id="KW-1003">Cell membrane</keyword>
<dbReference type="PANTHER" id="PTHR11048:SF28">
    <property type="entry name" value="4-HYDROXYBENZOATE POLYPRENYLTRANSFERASE, MITOCHONDRIAL"/>
    <property type="match status" value="1"/>
</dbReference>
<proteinExistence type="inferred from homology"/>
<keyword evidence="7" id="KW-0831">Ubiquinone biosynthesis</keyword>
<organism evidence="13 14">
    <name type="scientific">Thermogemmata fonticola</name>
    <dbReference type="NCBI Taxonomy" id="2755323"/>
    <lineage>
        <taxon>Bacteria</taxon>
        <taxon>Pseudomonadati</taxon>
        <taxon>Planctomycetota</taxon>
        <taxon>Planctomycetia</taxon>
        <taxon>Gemmatales</taxon>
        <taxon>Gemmataceae</taxon>
        <taxon>Thermogemmata</taxon>
    </lineage>
</organism>
<dbReference type="CDD" id="cd13959">
    <property type="entry name" value="PT_UbiA_COQ2"/>
    <property type="match status" value="1"/>
</dbReference>
<feature type="transmembrane region" description="Helical" evidence="12">
    <location>
        <begin position="84"/>
        <end position="110"/>
    </location>
</feature>
<accession>A0A7V8VFP8</accession>
<dbReference type="InterPro" id="IPR000537">
    <property type="entry name" value="UbiA_prenyltransferase"/>
</dbReference>
<dbReference type="InterPro" id="IPR006371">
    <property type="entry name" value="Polyprenyltransferase_UbiA-li"/>
</dbReference>
<sequence>MGQLVRRLLELIRFSHTVFALPFALTAAVLAWTEEPFRLLDLAGILWCMVSARSAAMAFNRIVDRHYDAANPRTAQRHLPAGQLSLRTVVLFCLLCCLAFVAGTLLFLWREPPNPWPLYLSGPVLMWILGYSYAKRFTSLAHFWLGSALMLAPLASWIALRGLTALYAPLLLGAAVAFWVAGFDILYACQDAEFDRRTGLQSLPARLGVAAALRVAALCHLIMLVLLALLPLAAPPLGTIYYLGLLLVGSLLAYEHYLVRPEDLSRVQQAFFQVNGVISIGFFLLVLVQVLFAAWPS</sequence>
<reference evidence="13 14" key="1">
    <citation type="submission" date="2020-07" db="EMBL/GenBank/DDBJ databases">
        <title>Thermogemmata thermophila gen. nov., sp. nov., a novel moderate thermophilic planctomycete from a Kamchatka hot spring.</title>
        <authorList>
            <person name="Elcheninov A.G."/>
            <person name="Podosokorskaya O.A."/>
            <person name="Kovaleva O.L."/>
            <person name="Novikov A."/>
            <person name="Bonch-Osmolovskaya E.A."/>
            <person name="Toshchakov S.V."/>
            <person name="Kublanov I.V."/>
        </authorList>
    </citation>
    <scope>NUCLEOTIDE SEQUENCE [LARGE SCALE GENOMIC DNA]</scope>
    <source>
        <strain evidence="13 14">2918</strain>
    </source>
</reference>
<feature type="transmembrane region" description="Helical" evidence="12">
    <location>
        <begin position="240"/>
        <end position="259"/>
    </location>
</feature>
<feature type="transmembrane region" description="Helical" evidence="12">
    <location>
        <begin position="271"/>
        <end position="295"/>
    </location>
</feature>
<feature type="transmembrane region" description="Helical" evidence="12">
    <location>
        <begin position="207"/>
        <end position="234"/>
    </location>
</feature>
<evidence type="ECO:0000256" key="8">
    <source>
        <dbReference type="ARBA" id="ARBA00022692"/>
    </source>
</evidence>
<evidence type="ECO:0000256" key="6">
    <source>
        <dbReference type="ARBA" id="ARBA00022679"/>
    </source>
</evidence>
<dbReference type="Gene3D" id="1.20.120.1780">
    <property type="entry name" value="UbiA prenyltransferase"/>
    <property type="match status" value="1"/>
</dbReference>
<evidence type="ECO:0000256" key="3">
    <source>
        <dbReference type="ARBA" id="ARBA00005985"/>
    </source>
</evidence>
<gene>
    <name evidence="13" type="ORF">H0921_12940</name>
</gene>
<evidence type="ECO:0000256" key="1">
    <source>
        <dbReference type="ARBA" id="ARBA00001946"/>
    </source>
</evidence>
<feature type="transmembrane region" description="Helical" evidence="12">
    <location>
        <begin position="12"/>
        <end position="32"/>
    </location>
</feature>
<dbReference type="EC" id="2.5.1.39" evidence="11"/>
<evidence type="ECO:0000256" key="5">
    <source>
        <dbReference type="ARBA" id="ARBA00022519"/>
    </source>
</evidence>
<dbReference type="AlphaFoldDB" id="A0A7V8VFP8"/>
<dbReference type="InterPro" id="IPR044878">
    <property type="entry name" value="UbiA_sf"/>
</dbReference>
<comment type="cofactor">
    <cofactor evidence="1">
        <name>Mg(2+)</name>
        <dbReference type="ChEBI" id="CHEBI:18420"/>
    </cofactor>
</comment>
<evidence type="ECO:0000256" key="4">
    <source>
        <dbReference type="ARBA" id="ARBA00022475"/>
    </source>
</evidence>
<dbReference type="NCBIfam" id="TIGR01475">
    <property type="entry name" value="ubiA_other"/>
    <property type="match status" value="1"/>
</dbReference>
<feature type="transmembrane region" description="Helical" evidence="12">
    <location>
        <begin position="44"/>
        <end position="63"/>
    </location>
</feature>
<dbReference type="Pfam" id="PF01040">
    <property type="entry name" value="UbiA"/>
    <property type="match status" value="1"/>
</dbReference>
<evidence type="ECO:0000256" key="11">
    <source>
        <dbReference type="ARBA" id="ARBA00034524"/>
    </source>
</evidence>
<evidence type="ECO:0000256" key="9">
    <source>
        <dbReference type="ARBA" id="ARBA00022989"/>
    </source>
</evidence>
<dbReference type="InterPro" id="IPR039653">
    <property type="entry name" value="Prenyltransferase"/>
</dbReference>
<comment type="similarity">
    <text evidence="3">Belongs to the UbiA prenyltransferase family.</text>
</comment>
<dbReference type="GO" id="GO:0005886">
    <property type="term" value="C:plasma membrane"/>
    <property type="evidence" value="ECO:0007669"/>
    <property type="project" value="TreeGrafter"/>
</dbReference>
<evidence type="ECO:0000313" key="14">
    <source>
        <dbReference type="Proteomes" id="UP000542342"/>
    </source>
</evidence>
<protein>
    <recommendedName>
        <fullName evidence="11">4-hydroxybenzoate polyprenyltransferase</fullName>
        <ecNumber evidence="11">2.5.1.39</ecNumber>
    </recommendedName>
</protein>
<evidence type="ECO:0000313" key="13">
    <source>
        <dbReference type="EMBL" id="MBA2227065.1"/>
    </source>
</evidence>
<dbReference type="PANTHER" id="PTHR11048">
    <property type="entry name" value="PRENYLTRANSFERASES"/>
    <property type="match status" value="1"/>
</dbReference>
<feature type="transmembrane region" description="Helical" evidence="12">
    <location>
        <begin position="116"/>
        <end position="134"/>
    </location>
</feature>
<dbReference type="FunFam" id="1.10.357.140:FF:000008">
    <property type="entry name" value="4-hydroxybenzoate octaprenyltransferase"/>
    <property type="match status" value="1"/>
</dbReference>
<keyword evidence="6 13" id="KW-0808">Transferase</keyword>
<dbReference type="FunFam" id="1.20.120.1780:FF:000001">
    <property type="entry name" value="4-hydroxybenzoate octaprenyltransferase"/>
    <property type="match status" value="1"/>
</dbReference>
<keyword evidence="14" id="KW-1185">Reference proteome</keyword>
<name>A0A7V8VFP8_9BACT</name>
<dbReference type="GO" id="GO:0008412">
    <property type="term" value="F:4-hydroxybenzoate polyprenyltransferase activity"/>
    <property type="evidence" value="ECO:0007669"/>
    <property type="project" value="UniProtKB-EC"/>
</dbReference>
<dbReference type="EMBL" id="JACEFB010000010">
    <property type="protein sequence ID" value="MBA2227065.1"/>
    <property type="molecule type" value="Genomic_DNA"/>
</dbReference>
<evidence type="ECO:0000256" key="2">
    <source>
        <dbReference type="ARBA" id="ARBA00004141"/>
    </source>
</evidence>
<dbReference type="Gene3D" id="1.10.357.140">
    <property type="entry name" value="UbiA prenyltransferase"/>
    <property type="match status" value="1"/>
</dbReference>
<keyword evidence="5" id="KW-0997">Cell inner membrane</keyword>
<evidence type="ECO:0000256" key="7">
    <source>
        <dbReference type="ARBA" id="ARBA00022688"/>
    </source>
</evidence>
<dbReference type="RefSeq" id="WP_194538804.1">
    <property type="nucleotide sequence ID" value="NZ_JACEFB010000010.1"/>
</dbReference>
<feature type="transmembrane region" description="Helical" evidence="12">
    <location>
        <begin position="141"/>
        <end position="160"/>
    </location>
</feature>
<keyword evidence="8 12" id="KW-0812">Transmembrane</keyword>
<evidence type="ECO:0000256" key="10">
    <source>
        <dbReference type="ARBA" id="ARBA00023136"/>
    </source>
</evidence>
<evidence type="ECO:0000256" key="12">
    <source>
        <dbReference type="SAM" id="Phobius"/>
    </source>
</evidence>
<comment type="caution">
    <text evidence="13">The sequence shown here is derived from an EMBL/GenBank/DDBJ whole genome shotgun (WGS) entry which is preliminary data.</text>
</comment>